<feature type="transmembrane region" description="Helical" evidence="12">
    <location>
        <begin position="307"/>
        <end position="328"/>
    </location>
</feature>
<sequence length="984" mass="107599">MAHKTDTDHPISVSLQEVEGSVSVAVAVKAEKQAKIAFAIDVPEMRASEGTNKLLPPMQKPLPSDLELAKTKPKKEPYKWNLSNPLTYILFTNVDGLVLRGYRDGVEQTDLLRMDMHKISNLLPTFNAAWEQQQQRAKPNVFASTLKGKEWMLFYSGVLQFLAGAAGFVGPLLLNYIVSSRACQEYYDDPDNEKYFECDPPSNTRLYEAAGGLLAGSAVYVLCTTHAQLTLAKMGLGVRCTLMAAVYRKCLKLDNAAVQNQSIGKIVTIMSNDCQVVERFVDAIHSLWVLPIIIVVCLYLLYELLEWSSFVGLGSIILLVLPIAKLGYANVTLRKALVDFTDKRMNLMVDAISGIRILKFYAWEDSFLQNINAIRNKEVGVLTSIAWCQAGFGMVLFGLPILIAVSAIGSYALAGNTMDAATAFTALALFNQLRFPLAMFPVLLTSYIQFSVAMKRIADFLLCGEIPEADLNAAKDLATGTVQIKDGQFSWDGEDPPKEEAPTPTPEEVAEEKKKTAAVKKQESEEKKKAAEEKRANWTRKVHLADVNLEIPAGSMTMIVGSVGSGKSSLAAALIQNISKVSGEVGVKGTIAYVAQGAWILNETVQNNIAFGKPFDRKRYERVLEVSQLKPDLKILPNGDQTEIGERGVTLSGGQKQRVSIARAVYANADIYIMDDPLSAVDSHVSSALFEQVLQGELRSKTRVLVTNALQFLSHADQVVVMDKGRICEKGTYTDLMSSGLDFSKLISAHSAVEDDELEEEEAGSPTKAAGDNAGRKSEDSKRTSLDGRRTSQDGRRTSEDGKRKSEDGGKAADGKEEKKPENNLTVSAPSIPSALRPLRPELSFVSWLASACTEAGFTGAPVHLGEEDRQEGSVGGEVWLGYAAAAGGAPVMGILAFLYSCDQGTRAFMDNWLAWWSEDKFDKDYTFYLGLWAIFGVANCVAIFSRSLMFTLSFKNAAARLHQVGWNHLASSTWGWRGAVTVL</sequence>
<evidence type="ECO:0000313" key="15">
    <source>
        <dbReference type="EMBL" id="KAK3285584.1"/>
    </source>
</evidence>
<evidence type="ECO:0000256" key="12">
    <source>
        <dbReference type="SAM" id="Phobius"/>
    </source>
</evidence>
<keyword evidence="4 12" id="KW-0812">Transmembrane</keyword>
<dbReference type="SUPFAM" id="SSF52540">
    <property type="entry name" value="P-loop containing nucleoside triphosphate hydrolases"/>
    <property type="match status" value="1"/>
</dbReference>
<dbReference type="GO" id="GO:0005774">
    <property type="term" value="C:vacuolar membrane"/>
    <property type="evidence" value="ECO:0007669"/>
    <property type="project" value="UniProtKB-SubCell"/>
</dbReference>
<feature type="coiled-coil region" evidence="10">
    <location>
        <begin position="514"/>
        <end position="541"/>
    </location>
</feature>
<dbReference type="GO" id="GO:0016887">
    <property type="term" value="F:ATP hydrolysis activity"/>
    <property type="evidence" value="ECO:0007669"/>
    <property type="project" value="InterPro"/>
</dbReference>
<feature type="compositionally biased region" description="Acidic residues" evidence="11">
    <location>
        <begin position="754"/>
        <end position="763"/>
    </location>
</feature>
<evidence type="ECO:0000256" key="6">
    <source>
        <dbReference type="ARBA" id="ARBA00022741"/>
    </source>
</evidence>
<feature type="region of interest" description="Disordered" evidence="11">
    <location>
        <begin position="487"/>
        <end position="513"/>
    </location>
</feature>
<evidence type="ECO:0000259" key="13">
    <source>
        <dbReference type="PROSITE" id="PS50893"/>
    </source>
</evidence>
<dbReference type="CDD" id="cd18579">
    <property type="entry name" value="ABC_6TM_ABCC_D1"/>
    <property type="match status" value="1"/>
</dbReference>
<dbReference type="GO" id="GO:0005524">
    <property type="term" value="F:ATP binding"/>
    <property type="evidence" value="ECO:0007669"/>
    <property type="project" value="UniProtKB-KW"/>
</dbReference>
<keyword evidence="8 12" id="KW-1133">Transmembrane helix</keyword>
<dbReference type="PROSITE" id="PS50893">
    <property type="entry name" value="ABC_TRANSPORTER_2"/>
    <property type="match status" value="1"/>
</dbReference>
<dbReference type="PANTHER" id="PTHR24223:SF443">
    <property type="entry name" value="MULTIDRUG-RESISTANCE LIKE PROTEIN 1, ISOFORM I"/>
    <property type="match status" value="1"/>
</dbReference>
<dbReference type="InterPro" id="IPR003439">
    <property type="entry name" value="ABC_transporter-like_ATP-bd"/>
</dbReference>
<dbReference type="Gene3D" id="1.20.1560.10">
    <property type="entry name" value="ABC transporter type 1, transmembrane domain"/>
    <property type="match status" value="1"/>
</dbReference>
<dbReference type="InterPro" id="IPR050173">
    <property type="entry name" value="ABC_transporter_C-like"/>
</dbReference>
<feature type="domain" description="ABC transmembrane type-1" evidence="14">
    <location>
        <begin position="156"/>
        <end position="449"/>
    </location>
</feature>
<feature type="compositionally biased region" description="Basic and acidic residues" evidence="11">
    <location>
        <begin position="774"/>
        <end position="822"/>
    </location>
</feature>
<keyword evidence="9 12" id="KW-0472">Membrane</keyword>
<evidence type="ECO:0000256" key="1">
    <source>
        <dbReference type="ARBA" id="ARBA00004128"/>
    </source>
</evidence>
<evidence type="ECO:0000256" key="5">
    <source>
        <dbReference type="ARBA" id="ARBA00022737"/>
    </source>
</evidence>
<keyword evidence="10" id="KW-0175">Coiled coil</keyword>
<dbReference type="Pfam" id="PF00005">
    <property type="entry name" value="ABC_tran"/>
    <property type="match status" value="1"/>
</dbReference>
<evidence type="ECO:0000256" key="10">
    <source>
        <dbReference type="SAM" id="Coils"/>
    </source>
</evidence>
<feature type="transmembrane region" description="Helical" evidence="12">
    <location>
        <begin position="880"/>
        <end position="900"/>
    </location>
</feature>
<comment type="subcellular location">
    <subcellularLocation>
        <location evidence="1">Vacuole membrane</location>
        <topology evidence="1">Multi-pass membrane protein</topology>
    </subcellularLocation>
</comment>
<reference evidence="15 16" key="1">
    <citation type="journal article" date="2015" name="Genome Biol. Evol.">
        <title>Comparative Genomics of a Bacterivorous Green Alga Reveals Evolutionary Causalities and Consequences of Phago-Mixotrophic Mode of Nutrition.</title>
        <authorList>
            <person name="Burns J.A."/>
            <person name="Paasch A."/>
            <person name="Narechania A."/>
            <person name="Kim E."/>
        </authorList>
    </citation>
    <scope>NUCLEOTIDE SEQUENCE [LARGE SCALE GENOMIC DNA]</scope>
    <source>
        <strain evidence="15 16">PLY_AMNH</strain>
    </source>
</reference>
<dbReference type="InterPro" id="IPR017871">
    <property type="entry name" value="ABC_transporter-like_CS"/>
</dbReference>
<proteinExistence type="inferred from homology"/>
<dbReference type="PANTHER" id="PTHR24223">
    <property type="entry name" value="ATP-BINDING CASSETTE SUB-FAMILY C"/>
    <property type="match status" value="1"/>
</dbReference>
<evidence type="ECO:0000256" key="3">
    <source>
        <dbReference type="ARBA" id="ARBA00022448"/>
    </source>
</evidence>
<feature type="transmembrane region" description="Helical" evidence="12">
    <location>
        <begin position="280"/>
        <end position="301"/>
    </location>
</feature>
<gene>
    <name evidence="15" type="ORF">CYMTET_6817</name>
</gene>
<keyword evidence="16" id="KW-1185">Reference proteome</keyword>
<evidence type="ECO:0000256" key="4">
    <source>
        <dbReference type="ARBA" id="ARBA00022692"/>
    </source>
</evidence>
<feature type="transmembrane region" description="Helical" evidence="12">
    <location>
        <begin position="151"/>
        <end position="174"/>
    </location>
</feature>
<protein>
    <submittedName>
        <fullName evidence="15">Uncharacterized protein</fullName>
    </submittedName>
</protein>
<keyword evidence="6" id="KW-0547">Nucleotide-binding</keyword>
<dbReference type="InterPro" id="IPR011527">
    <property type="entry name" value="ABC1_TM_dom"/>
</dbReference>
<dbReference type="Gene3D" id="3.40.50.300">
    <property type="entry name" value="P-loop containing nucleotide triphosphate hydrolases"/>
    <property type="match status" value="1"/>
</dbReference>
<feature type="transmembrane region" description="Helical" evidence="12">
    <location>
        <begin position="433"/>
        <end position="452"/>
    </location>
</feature>
<name>A0AAE0GWG1_9CHLO</name>
<keyword evidence="3" id="KW-0813">Transport</keyword>
<comment type="caution">
    <text evidence="15">The sequence shown here is derived from an EMBL/GenBank/DDBJ whole genome shotgun (WGS) entry which is preliminary data.</text>
</comment>
<keyword evidence="5" id="KW-0677">Repeat</keyword>
<evidence type="ECO:0000256" key="7">
    <source>
        <dbReference type="ARBA" id="ARBA00022840"/>
    </source>
</evidence>
<dbReference type="FunFam" id="1.20.1560.10:FF:000006">
    <property type="entry name" value="ATP-binding cassette, sub-family C (CFTR/MRP), member 9"/>
    <property type="match status" value="1"/>
</dbReference>
<comment type="similarity">
    <text evidence="2">Belongs to the ABC transporter superfamily. ABCC family. Conjugate transporter (TC 3.A.1.208) subfamily.</text>
</comment>
<dbReference type="PROSITE" id="PS00211">
    <property type="entry name" value="ABC_TRANSPORTER_1"/>
    <property type="match status" value="1"/>
</dbReference>
<evidence type="ECO:0000256" key="9">
    <source>
        <dbReference type="ARBA" id="ARBA00023136"/>
    </source>
</evidence>
<evidence type="ECO:0000256" key="2">
    <source>
        <dbReference type="ARBA" id="ARBA00009726"/>
    </source>
</evidence>
<dbReference type="EMBL" id="LGRX02001763">
    <property type="protein sequence ID" value="KAK3285584.1"/>
    <property type="molecule type" value="Genomic_DNA"/>
</dbReference>
<evidence type="ECO:0000313" key="16">
    <source>
        <dbReference type="Proteomes" id="UP001190700"/>
    </source>
</evidence>
<feature type="region of interest" description="Disordered" evidence="11">
    <location>
        <begin position="752"/>
        <end position="832"/>
    </location>
</feature>
<dbReference type="AlphaFoldDB" id="A0AAE0GWG1"/>
<dbReference type="InterPro" id="IPR044746">
    <property type="entry name" value="ABCC_6TM_D1"/>
</dbReference>
<feature type="domain" description="ABC transporter" evidence="13">
    <location>
        <begin position="519"/>
        <end position="749"/>
    </location>
</feature>
<keyword evidence="7" id="KW-0067">ATP-binding</keyword>
<feature type="transmembrane region" description="Helical" evidence="12">
    <location>
        <begin position="392"/>
        <end position="413"/>
    </location>
</feature>
<dbReference type="GO" id="GO:0140359">
    <property type="term" value="F:ABC-type transporter activity"/>
    <property type="evidence" value="ECO:0007669"/>
    <property type="project" value="InterPro"/>
</dbReference>
<dbReference type="InterPro" id="IPR036640">
    <property type="entry name" value="ABC1_TM_sf"/>
</dbReference>
<dbReference type="Proteomes" id="UP001190700">
    <property type="component" value="Unassembled WGS sequence"/>
</dbReference>
<dbReference type="CDD" id="cd03250">
    <property type="entry name" value="ABCC_MRP_domain1"/>
    <property type="match status" value="1"/>
</dbReference>
<dbReference type="InterPro" id="IPR027417">
    <property type="entry name" value="P-loop_NTPase"/>
</dbReference>
<dbReference type="PROSITE" id="PS50929">
    <property type="entry name" value="ABC_TM1F"/>
    <property type="match status" value="1"/>
</dbReference>
<dbReference type="SMART" id="SM00382">
    <property type="entry name" value="AAA"/>
    <property type="match status" value="1"/>
</dbReference>
<dbReference type="SUPFAM" id="SSF90123">
    <property type="entry name" value="ABC transporter transmembrane region"/>
    <property type="match status" value="1"/>
</dbReference>
<organism evidence="15 16">
    <name type="scientific">Cymbomonas tetramitiformis</name>
    <dbReference type="NCBI Taxonomy" id="36881"/>
    <lineage>
        <taxon>Eukaryota</taxon>
        <taxon>Viridiplantae</taxon>
        <taxon>Chlorophyta</taxon>
        <taxon>Pyramimonadophyceae</taxon>
        <taxon>Pyramimonadales</taxon>
        <taxon>Pyramimonadaceae</taxon>
        <taxon>Cymbomonas</taxon>
    </lineage>
</organism>
<dbReference type="FunFam" id="3.40.50.300:FF:000997">
    <property type="entry name" value="Multidrug resistance-associated protein 1"/>
    <property type="match status" value="1"/>
</dbReference>
<evidence type="ECO:0000259" key="14">
    <source>
        <dbReference type="PROSITE" id="PS50929"/>
    </source>
</evidence>
<evidence type="ECO:0000256" key="8">
    <source>
        <dbReference type="ARBA" id="ARBA00022989"/>
    </source>
</evidence>
<evidence type="ECO:0000256" key="11">
    <source>
        <dbReference type="SAM" id="MobiDB-lite"/>
    </source>
</evidence>
<accession>A0AAE0GWG1</accession>
<feature type="transmembrane region" description="Helical" evidence="12">
    <location>
        <begin position="926"/>
        <end position="946"/>
    </location>
</feature>
<dbReference type="Pfam" id="PF00664">
    <property type="entry name" value="ABC_membrane"/>
    <property type="match status" value="1"/>
</dbReference>
<dbReference type="InterPro" id="IPR003593">
    <property type="entry name" value="AAA+_ATPase"/>
</dbReference>